<evidence type="ECO:0000313" key="2">
    <source>
        <dbReference type="EMBL" id="KAK7467330.1"/>
    </source>
</evidence>
<feature type="region of interest" description="Disordered" evidence="1">
    <location>
        <begin position="1"/>
        <end position="37"/>
    </location>
</feature>
<dbReference type="EMBL" id="JBANRG010000004">
    <property type="protein sequence ID" value="KAK7467330.1"/>
    <property type="molecule type" value="Genomic_DNA"/>
</dbReference>
<feature type="compositionally biased region" description="Basic and acidic residues" evidence="1">
    <location>
        <begin position="71"/>
        <end position="81"/>
    </location>
</feature>
<keyword evidence="3" id="KW-1185">Reference proteome</keyword>
<proteinExistence type="predicted"/>
<evidence type="ECO:0000313" key="3">
    <source>
        <dbReference type="Proteomes" id="UP001498398"/>
    </source>
</evidence>
<gene>
    <name evidence="2" type="ORF">VKT23_004387</name>
</gene>
<feature type="region of interest" description="Disordered" evidence="1">
    <location>
        <begin position="65"/>
        <end position="98"/>
    </location>
</feature>
<sequence length="228" mass="24951">MPSLRRTVSSPLGLRSSPYSTGLNARAHGHGHRRSSGSEIVTRRVLADIEWWRVADGQRDLEAEHELEDAQNDREHPREELVTGVGFSSPSESEGVEQSFVPGWSSILASMSEDIPLHHLSGSSAVPRTPPRRGHSLESSTSSVESSPQAPTEGPIEGIRLGMEYLDLISDDFLPPSRVLRNTHNENPHSLDASQRQSLVDILPGPPTADYADYIVSPLSSHSPHFCN</sequence>
<dbReference type="Proteomes" id="UP001498398">
    <property type="component" value="Unassembled WGS sequence"/>
</dbReference>
<comment type="caution">
    <text evidence="2">The sequence shown here is derived from an EMBL/GenBank/DDBJ whole genome shotgun (WGS) entry which is preliminary data.</text>
</comment>
<protein>
    <submittedName>
        <fullName evidence="2">Uncharacterized protein</fullName>
    </submittedName>
</protein>
<evidence type="ECO:0000256" key="1">
    <source>
        <dbReference type="SAM" id="MobiDB-lite"/>
    </source>
</evidence>
<feature type="region of interest" description="Disordered" evidence="1">
    <location>
        <begin position="119"/>
        <end position="156"/>
    </location>
</feature>
<organism evidence="2 3">
    <name type="scientific">Marasmiellus scandens</name>
    <dbReference type="NCBI Taxonomy" id="2682957"/>
    <lineage>
        <taxon>Eukaryota</taxon>
        <taxon>Fungi</taxon>
        <taxon>Dikarya</taxon>
        <taxon>Basidiomycota</taxon>
        <taxon>Agaricomycotina</taxon>
        <taxon>Agaricomycetes</taxon>
        <taxon>Agaricomycetidae</taxon>
        <taxon>Agaricales</taxon>
        <taxon>Marasmiineae</taxon>
        <taxon>Omphalotaceae</taxon>
        <taxon>Marasmiellus</taxon>
    </lineage>
</organism>
<reference evidence="2 3" key="1">
    <citation type="submission" date="2024-01" db="EMBL/GenBank/DDBJ databases">
        <title>A draft genome for the cacao thread blight pathogen Marasmiellus scandens.</title>
        <authorList>
            <person name="Baruah I.K."/>
            <person name="Leung J."/>
            <person name="Bukari Y."/>
            <person name="Amoako-Attah I."/>
            <person name="Meinhardt L.W."/>
            <person name="Bailey B.A."/>
            <person name="Cohen S.P."/>
        </authorList>
    </citation>
    <scope>NUCLEOTIDE SEQUENCE [LARGE SCALE GENOMIC DNA]</scope>
    <source>
        <strain evidence="2 3">GH-19</strain>
    </source>
</reference>
<feature type="compositionally biased region" description="Polar residues" evidence="1">
    <location>
        <begin position="1"/>
        <end position="10"/>
    </location>
</feature>
<name>A0ABR1JX49_9AGAR</name>
<accession>A0ABR1JX49</accession>
<feature type="compositionally biased region" description="Low complexity" evidence="1">
    <location>
        <begin position="137"/>
        <end position="147"/>
    </location>
</feature>